<dbReference type="GO" id="GO:0008033">
    <property type="term" value="P:tRNA processing"/>
    <property type="evidence" value="ECO:0007669"/>
    <property type="project" value="UniProtKB-KW"/>
</dbReference>
<proteinExistence type="inferred from homology"/>
<reference evidence="7" key="1">
    <citation type="journal article" date="2023" name="Commun. Biol.">
        <title>Genome analysis of Parmales, the sister group of diatoms, reveals the evolutionary specialization of diatoms from phago-mixotrophs to photoautotrophs.</title>
        <authorList>
            <person name="Ban H."/>
            <person name="Sato S."/>
            <person name="Yoshikawa S."/>
            <person name="Yamada K."/>
            <person name="Nakamura Y."/>
            <person name="Ichinomiya M."/>
            <person name="Sato N."/>
            <person name="Blanc-Mathieu R."/>
            <person name="Endo H."/>
            <person name="Kuwata A."/>
            <person name="Ogata H."/>
        </authorList>
    </citation>
    <scope>NUCLEOTIDE SEQUENCE [LARGE SCALE GENOMIC DNA]</scope>
    <source>
        <strain evidence="7">NIES 3699</strain>
    </source>
</reference>
<dbReference type="PROSITE" id="PS01268">
    <property type="entry name" value="UPF0024"/>
    <property type="match status" value="1"/>
</dbReference>
<dbReference type="InterPro" id="IPR050170">
    <property type="entry name" value="TruD_pseudoU_synthase"/>
</dbReference>
<feature type="compositionally biased region" description="Basic and acidic residues" evidence="4">
    <location>
        <begin position="67"/>
        <end position="77"/>
    </location>
</feature>
<dbReference type="InterPro" id="IPR043165">
    <property type="entry name" value="TruD_insert_sf"/>
</dbReference>
<accession>A0A9W7C0Z0</accession>
<dbReference type="InterPro" id="IPR020119">
    <property type="entry name" value="PsdUridine_synth_TruD_CS"/>
</dbReference>
<keyword evidence="2" id="KW-0819">tRNA processing</keyword>
<dbReference type="Gene3D" id="3.30.2340.10">
    <property type="entry name" value="TruD, insertion domain"/>
    <property type="match status" value="1"/>
</dbReference>
<dbReference type="EMBL" id="BRXX01000197">
    <property type="protein sequence ID" value="GMH97267.1"/>
    <property type="molecule type" value="Genomic_DNA"/>
</dbReference>
<keyword evidence="7" id="KW-1185">Reference proteome</keyword>
<dbReference type="GO" id="GO:0005829">
    <property type="term" value="C:cytosol"/>
    <property type="evidence" value="ECO:0007669"/>
    <property type="project" value="TreeGrafter"/>
</dbReference>
<evidence type="ECO:0000313" key="6">
    <source>
        <dbReference type="EMBL" id="GMH97267.1"/>
    </source>
</evidence>
<evidence type="ECO:0000256" key="4">
    <source>
        <dbReference type="SAM" id="MobiDB-lite"/>
    </source>
</evidence>
<dbReference type="Gene3D" id="3.30.2350.20">
    <property type="entry name" value="TruD, catalytic domain"/>
    <property type="match status" value="1"/>
</dbReference>
<protein>
    <recommendedName>
        <fullName evidence="5">TRUD domain-containing protein</fullName>
    </recommendedName>
</protein>
<dbReference type="PROSITE" id="PS50984">
    <property type="entry name" value="TRUD"/>
    <property type="match status" value="1"/>
</dbReference>
<evidence type="ECO:0000313" key="7">
    <source>
        <dbReference type="Proteomes" id="UP001165160"/>
    </source>
</evidence>
<feature type="region of interest" description="Disordered" evidence="4">
    <location>
        <begin position="471"/>
        <end position="498"/>
    </location>
</feature>
<feature type="compositionally biased region" description="Basic and acidic residues" evidence="4">
    <location>
        <begin position="471"/>
        <end position="484"/>
    </location>
</feature>
<sequence length="498" mass="55054">MESALSVPSVPSEETHLDVQIINSNQPSSTSKTPSTTSAPNPKPQNEPQHIDGRRPVGEPAKPQNEPQHDDGRRPVGEHGWLPDDAPPFFIAPPKLPYNTPDSCSGIGGHLKTTPSDFIVVENTPPPPDDKQGYFWVTITRSGKTTLEVQEHFKACLNLKDHKEVGISGLKDKHATTTQTFSVPSYSSSEKRHLTADEVTSLSTPIGEVLSIVPCSKKLRRNYHHSNTFTITLRSACPDPAPKIRSIMQSLSENGVKNYYGPQRFGSHLSGAYTGYKMLKDIQEKKGKQRKKASWQAKKSVKGVFGVQAWQSMLFNCVLANRSSGAIQVGDIVVPSSSASATPGLGDRNGQNPTETRVTGKNFEEIRGDEFVSMTCPLPGSRQLKCYPNTPAGKIESEVLKQNDISEQTLADVDAWGSRRVGFLKFQDLKFSFEVLEEREPRDPSASDVRFSFTLGTGQYATNVLREFMKNGNEEGDAREVKKEEKKRKRLEAENTEE</sequence>
<feature type="compositionally biased region" description="Low complexity" evidence="4">
    <location>
        <begin position="23"/>
        <end position="40"/>
    </location>
</feature>
<feature type="region of interest" description="Disordered" evidence="4">
    <location>
        <begin position="1"/>
        <end position="88"/>
    </location>
</feature>
<comment type="caution">
    <text evidence="6">The sequence shown here is derived from an EMBL/GenBank/DDBJ whole genome shotgun (WGS) entry which is preliminary data.</text>
</comment>
<organism evidence="6 7">
    <name type="scientific">Triparma verrucosa</name>
    <dbReference type="NCBI Taxonomy" id="1606542"/>
    <lineage>
        <taxon>Eukaryota</taxon>
        <taxon>Sar</taxon>
        <taxon>Stramenopiles</taxon>
        <taxon>Ochrophyta</taxon>
        <taxon>Bolidophyceae</taxon>
        <taxon>Parmales</taxon>
        <taxon>Triparmaceae</taxon>
        <taxon>Triparma</taxon>
    </lineage>
</organism>
<comment type="similarity">
    <text evidence="1">Belongs to the pseudouridine synthase TruD family.</text>
</comment>
<keyword evidence="3" id="KW-0413">Isomerase</keyword>
<dbReference type="InterPro" id="IPR020103">
    <property type="entry name" value="PsdUridine_synth_cat_dom_sf"/>
</dbReference>
<dbReference type="GO" id="GO:0009982">
    <property type="term" value="F:pseudouridine synthase activity"/>
    <property type="evidence" value="ECO:0007669"/>
    <property type="project" value="InterPro"/>
</dbReference>
<feature type="domain" description="TRUD" evidence="5">
    <location>
        <begin position="255"/>
        <end position="424"/>
    </location>
</feature>
<dbReference type="SUPFAM" id="SSF55120">
    <property type="entry name" value="Pseudouridine synthase"/>
    <property type="match status" value="1"/>
</dbReference>
<dbReference type="InterPro" id="IPR042214">
    <property type="entry name" value="TruD_catalytic"/>
</dbReference>
<dbReference type="InterPro" id="IPR011760">
    <property type="entry name" value="PsdUridine_synth_TruD_insert"/>
</dbReference>
<gene>
    <name evidence="6" type="ORF">TrVE_jg6335</name>
</gene>
<dbReference type="AlphaFoldDB" id="A0A9W7C0Z0"/>
<evidence type="ECO:0000256" key="3">
    <source>
        <dbReference type="ARBA" id="ARBA00023235"/>
    </source>
</evidence>
<evidence type="ECO:0000256" key="1">
    <source>
        <dbReference type="ARBA" id="ARBA00007953"/>
    </source>
</evidence>
<evidence type="ECO:0000256" key="2">
    <source>
        <dbReference type="ARBA" id="ARBA00022694"/>
    </source>
</evidence>
<dbReference type="PANTHER" id="PTHR47811">
    <property type="entry name" value="TRNA PSEUDOURIDINE SYNTHASE D"/>
    <property type="match status" value="1"/>
</dbReference>
<dbReference type="PANTHER" id="PTHR47811:SF1">
    <property type="entry name" value="TRNA PSEUDOURIDINE SYNTHASE D"/>
    <property type="match status" value="1"/>
</dbReference>
<dbReference type="Proteomes" id="UP001165160">
    <property type="component" value="Unassembled WGS sequence"/>
</dbReference>
<dbReference type="InterPro" id="IPR001656">
    <property type="entry name" value="PsdUridine_synth_TruD"/>
</dbReference>
<dbReference type="Pfam" id="PF01142">
    <property type="entry name" value="TruD"/>
    <property type="match status" value="2"/>
</dbReference>
<dbReference type="GO" id="GO:0003723">
    <property type="term" value="F:RNA binding"/>
    <property type="evidence" value="ECO:0007669"/>
    <property type="project" value="InterPro"/>
</dbReference>
<dbReference type="GO" id="GO:0001522">
    <property type="term" value="P:pseudouridine synthesis"/>
    <property type="evidence" value="ECO:0007669"/>
    <property type="project" value="InterPro"/>
</dbReference>
<evidence type="ECO:0000259" key="5">
    <source>
        <dbReference type="PROSITE" id="PS50984"/>
    </source>
</evidence>
<name>A0A9W7C0Z0_9STRA</name>